<keyword evidence="1" id="KW-0472">Membrane</keyword>
<keyword evidence="1" id="KW-1133">Transmembrane helix</keyword>
<reference evidence="3 4" key="1">
    <citation type="submission" date="2018-06" db="EMBL/GenBank/DDBJ databases">
        <authorList>
            <consortium name="Pathogen Informatics"/>
            <person name="Doyle S."/>
        </authorList>
    </citation>
    <scope>NUCLEOTIDE SEQUENCE [LARGE SCALE GENOMIC DNA]</scope>
    <source>
        <strain evidence="3 4">NCTC11997</strain>
    </source>
</reference>
<reference evidence="2 5" key="2">
    <citation type="submission" date="2020-12" db="EMBL/GenBank/DDBJ databases">
        <title>FDA dAtabase for Regulatory Grade micrObial Sequences (FDA-ARGOS): Supporting development and validation of Infectious Disease Dx tests.</title>
        <authorList>
            <person name="Sproer C."/>
            <person name="Gronow S."/>
            <person name="Severitt S."/>
            <person name="Schroder I."/>
            <person name="Tallon L."/>
            <person name="Sadzewicz L."/>
            <person name="Zhao X."/>
            <person name="Boylan J."/>
            <person name="Ott S."/>
            <person name="Bowen H."/>
            <person name="Vavikolanu K."/>
            <person name="Mehta A."/>
            <person name="Aluvathingal J."/>
            <person name="Nadendla S."/>
            <person name="Lowell S."/>
            <person name="Myers T."/>
            <person name="Yan Y."/>
            <person name="Sichtig H."/>
        </authorList>
    </citation>
    <scope>NUCLEOTIDE SEQUENCE [LARGE SCALE GENOMIC DNA]</scope>
    <source>
        <strain evidence="2 5">FDAARGOS_872</strain>
    </source>
</reference>
<accession>A0A378XCS6</accession>
<evidence type="ECO:0000313" key="5">
    <source>
        <dbReference type="Proteomes" id="UP000594903"/>
    </source>
</evidence>
<dbReference type="AlphaFoldDB" id="A0A378XCS6"/>
<organism evidence="3 4">
    <name type="scientific">Oligella ureolytica</name>
    <dbReference type="NCBI Taxonomy" id="90244"/>
    <lineage>
        <taxon>Bacteria</taxon>
        <taxon>Pseudomonadati</taxon>
        <taxon>Pseudomonadota</taxon>
        <taxon>Betaproteobacteria</taxon>
        <taxon>Burkholderiales</taxon>
        <taxon>Alcaligenaceae</taxon>
        <taxon>Oligella</taxon>
    </lineage>
</organism>
<evidence type="ECO:0000256" key="1">
    <source>
        <dbReference type="SAM" id="Phobius"/>
    </source>
</evidence>
<name>A0A378XCS6_9BURK</name>
<keyword evidence="5" id="KW-1185">Reference proteome</keyword>
<proteinExistence type="predicted"/>
<evidence type="ECO:0000313" key="4">
    <source>
        <dbReference type="Proteomes" id="UP000254603"/>
    </source>
</evidence>
<evidence type="ECO:0000313" key="2">
    <source>
        <dbReference type="EMBL" id="QPT40749.1"/>
    </source>
</evidence>
<evidence type="ECO:0000313" key="3">
    <source>
        <dbReference type="EMBL" id="SUA52627.1"/>
    </source>
</evidence>
<feature type="transmembrane region" description="Helical" evidence="1">
    <location>
        <begin position="6"/>
        <end position="27"/>
    </location>
</feature>
<dbReference type="RefSeq" id="WP_115061736.1">
    <property type="nucleotide sequence ID" value="NZ_CP065725.1"/>
</dbReference>
<dbReference type="Proteomes" id="UP000254603">
    <property type="component" value="Unassembled WGS sequence"/>
</dbReference>
<dbReference type="EMBL" id="CP065725">
    <property type="protein sequence ID" value="QPT40749.1"/>
    <property type="molecule type" value="Genomic_DNA"/>
</dbReference>
<dbReference type="Proteomes" id="UP000594903">
    <property type="component" value="Chromosome"/>
</dbReference>
<gene>
    <name evidence="2" type="ORF">I6G29_04005</name>
    <name evidence="3" type="ORF">NCTC11997_00853</name>
</gene>
<keyword evidence="1" id="KW-0812">Transmembrane</keyword>
<sequence>MTLSESVLASSIIITGLILGALVYYLIDEYWFNRPASEERIRKFKKNPQLHKRITEHLEQGHVITNIALNEIFFNNKKVNRPGIVGDSFF</sequence>
<dbReference type="EMBL" id="UGSB01000001">
    <property type="protein sequence ID" value="SUA52627.1"/>
    <property type="molecule type" value="Genomic_DNA"/>
</dbReference>
<protein>
    <submittedName>
        <fullName evidence="3">Uncharacterized protein</fullName>
    </submittedName>
</protein>